<dbReference type="InterPro" id="IPR036291">
    <property type="entry name" value="NAD(P)-bd_dom_sf"/>
</dbReference>
<dbReference type="UniPathway" id="UPA00124"/>
<dbReference type="NCBIfam" id="TIGR01214">
    <property type="entry name" value="rmlD"/>
    <property type="match status" value="1"/>
</dbReference>
<comment type="pathway">
    <text evidence="2">Carbohydrate biosynthesis; dTDP-L-rhamnose biosynthesis.</text>
</comment>
<dbReference type="AlphaFoldDB" id="A0A1H5BBE1"/>
<comment type="function">
    <text evidence="2">Catalyzes the reduction of dTDP-6-deoxy-L-lyxo-4-hexulose to yield dTDP-L-rhamnose.</text>
</comment>
<dbReference type="GO" id="GO:0008831">
    <property type="term" value="F:dTDP-4-dehydrorhamnose reductase activity"/>
    <property type="evidence" value="ECO:0007669"/>
    <property type="project" value="UniProtKB-EC"/>
</dbReference>
<feature type="region of interest" description="Disordered" evidence="3">
    <location>
        <begin position="287"/>
        <end position="319"/>
    </location>
</feature>
<dbReference type="SUPFAM" id="SSF51735">
    <property type="entry name" value="NAD(P)-binding Rossmann-fold domains"/>
    <property type="match status" value="1"/>
</dbReference>
<evidence type="ECO:0000256" key="2">
    <source>
        <dbReference type="RuleBase" id="RU364082"/>
    </source>
</evidence>
<sequence>MTGIHGTGRPVRWLVTGAGGKLGRDLTAVLGADPRAEVTALRRADLDITDRAAVRAVVPGHDVVVNTAAWTDVDAAERAEDAATEVNGTAVRHLSEACAASNARLLHVSTDYVFAGDAVTPYPEDAPTAPVNAYGRSKLAGEQAVTSTLPDTGYVVRTAWLYGEHGRDFVKTVLSRTAAGAPMSIVTDQHGQPTWSRDLAVLLARLGRAALAGDAPPGTYHGTASGRTTWFGLAREILALARRDPGLIHPTTSAAFPRPAPRPAYSVLAHHRWSACGIAAPPPWQESLARALRNRPHPWEGESPKDPGTGSPRAAHGDG</sequence>
<dbReference type="Proteomes" id="UP000182375">
    <property type="component" value="Unassembled WGS sequence"/>
</dbReference>
<dbReference type="EC" id="1.1.1.133" evidence="2"/>
<evidence type="ECO:0000313" key="5">
    <source>
        <dbReference type="EMBL" id="SED51656.1"/>
    </source>
</evidence>
<dbReference type="EMBL" id="FNTD01000004">
    <property type="protein sequence ID" value="SED51656.1"/>
    <property type="molecule type" value="Genomic_DNA"/>
</dbReference>
<dbReference type="GO" id="GO:0005829">
    <property type="term" value="C:cytosol"/>
    <property type="evidence" value="ECO:0007669"/>
    <property type="project" value="TreeGrafter"/>
</dbReference>
<organism evidence="5 6">
    <name type="scientific">Streptomyces misionensis</name>
    <dbReference type="NCBI Taxonomy" id="67331"/>
    <lineage>
        <taxon>Bacteria</taxon>
        <taxon>Bacillati</taxon>
        <taxon>Actinomycetota</taxon>
        <taxon>Actinomycetes</taxon>
        <taxon>Kitasatosporales</taxon>
        <taxon>Streptomycetaceae</taxon>
        <taxon>Streptomyces</taxon>
    </lineage>
</organism>
<name>A0A1H5BBE1_9ACTN</name>
<dbReference type="Gene3D" id="3.40.50.720">
    <property type="entry name" value="NAD(P)-binding Rossmann-like Domain"/>
    <property type="match status" value="1"/>
</dbReference>
<evidence type="ECO:0000256" key="1">
    <source>
        <dbReference type="ARBA" id="ARBA00010944"/>
    </source>
</evidence>
<dbReference type="CDD" id="cd05254">
    <property type="entry name" value="dTDP_HR_like_SDR_e"/>
    <property type="match status" value="1"/>
</dbReference>
<feature type="domain" description="RmlD-like substrate binding" evidence="4">
    <location>
        <begin position="13"/>
        <end position="293"/>
    </location>
</feature>
<keyword evidence="2" id="KW-0521">NADP</keyword>
<dbReference type="STRING" id="67331.SAMN04490357_5026"/>
<dbReference type="Pfam" id="PF04321">
    <property type="entry name" value="RmlD_sub_bind"/>
    <property type="match status" value="1"/>
</dbReference>
<dbReference type="GeneID" id="95514112"/>
<dbReference type="PANTHER" id="PTHR10491">
    <property type="entry name" value="DTDP-4-DEHYDRORHAMNOSE REDUCTASE"/>
    <property type="match status" value="1"/>
</dbReference>
<dbReference type="GO" id="GO:0019305">
    <property type="term" value="P:dTDP-rhamnose biosynthetic process"/>
    <property type="evidence" value="ECO:0007669"/>
    <property type="project" value="UniProtKB-UniPathway"/>
</dbReference>
<evidence type="ECO:0000259" key="4">
    <source>
        <dbReference type="Pfam" id="PF04321"/>
    </source>
</evidence>
<evidence type="ECO:0000313" key="6">
    <source>
        <dbReference type="Proteomes" id="UP000182375"/>
    </source>
</evidence>
<dbReference type="RefSeq" id="WP_074993151.1">
    <property type="nucleotide sequence ID" value="NZ_FNTD01000004.1"/>
</dbReference>
<evidence type="ECO:0000256" key="3">
    <source>
        <dbReference type="SAM" id="MobiDB-lite"/>
    </source>
</evidence>
<reference evidence="5 6" key="1">
    <citation type="submission" date="2016-10" db="EMBL/GenBank/DDBJ databases">
        <authorList>
            <person name="de Groot N.N."/>
        </authorList>
    </citation>
    <scope>NUCLEOTIDE SEQUENCE [LARGE SCALE GENOMIC DNA]</scope>
    <source>
        <strain evidence="5 6">DSM 40306</strain>
    </source>
</reference>
<dbReference type="InterPro" id="IPR005913">
    <property type="entry name" value="dTDP_dehydrorham_reduct"/>
</dbReference>
<dbReference type="InterPro" id="IPR029903">
    <property type="entry name" value="RmlD-like-bd"/>
</dbReference>
<dbReference type="PANTHER" id="PTHR10491:SF4">
    <property type="entry name" value="METHIONINE ADENOSYLTRANSFERASE 2 SUBUNIT BETA"/>
    <property type="match status" value="1"/>
</dbReference>
<protein>
    <recommendedName>
        <fullName evidence="2">dTDP-4-dehydrorhamnose reductase</fullName>
        <ecNumber evidence="2">1.1.1.133</ecNumber>
    </recommendedName>
</protein>
<gene>
    <name evidence="5" type="ORF">SAMN04490357_5026</name>
</gene>
<accession>A0A1H5BBE1</accession>
<keyword evidence="2" id="KW-0560">Oxidoreductase</keyword>
<proteinExistence type="inferred from homology"/>
<dbReference type="Gene3D" id="3.90.25.10">
    <property type="entry name" value="UDP-galactose 4-epimerase, domain 1"/>
    <property type="match status" value="1"/>
</dbReference>
<comment type="similarity">
    <text evidence="1 2">Belongs to the dTDP-4-dehydrorhamnose reductase family.</text>
</comment>